<dbReference type="Pfam" id="PF14423">
    <property type="entry name" value="Imm5"/>
    <property type="match status" value="1"/>
</dbReference>
<protein>
    <submittedName>
        <fullName evidence="2">Immunity protein Imm5</fullName>
    </submittedName>
</protein>
<reference evidence="3" key="1">
    <citation type="submission" date="2018-02" db="EMBL/GenBank/DDBJ databases">
        <authorList>
            <person name="Hornung B."/>
        </authorList>
    </citation>
    <scope>NUCLEOTIDE SEQUENCE [LARGE SCALE GENOMIC DNA]</scope>
</reference>
<dbReference type="AlphaFoldDB" id="A0A375I1F8"/>
<proteinExistence type="predicted"/>
<sequence length="204" mass="22978">MIDMDAVGREIAAGKNELSSSDKAILSLGARRRIWMAMQDPDDNEITYRHRVELEIQCVEHVQHLWDRAFPGDAGINEMIALARELIERRADPEQAERRASSFLIDTLDRVSVFDSVVEPATFVADAASHTVISACYRNPGFDIEDPELDDDELLPDALEASYSCAIAMANAANWQPIEETDVAARREFWAWYLDEAIPQVLAR</sequence>
<organism evidence="2 3">
    <name type="scientific">Propionibacterium ruminifibrarum</name>
    <dbReference type="NCBI Taxonomy" id="1962131"/>
    <lineage>
        <taxon>Bacteria</taxon>
        <taxon>Bacillati</taxon>
        <taxon>Actinomycetota</taxon>
        <taxon>Actinomycetes</taxon>
        <taxon>Propionibacteriales</taxon>
        <taxon>Propionibacteriaceae</taxon>
        <taxon>Propionibacterium</taxon>
    </lineage>
</organism>
<feature type="domain" description="Immunity protein Imm5" evidence="1">
    <location>
        <begin position="11"/>
        <end position="199"/>
    </location>
</feature>
<keyword evidence="3" id="KW-1185">Reference proteome</keyword>
<gene>
    <name evidence="2" type="ORF">PROPJV5_1635</name>
</gene>
<evidence type="ECO:0000313" key="2">
    <source>
        <dbReference type="EMBL" id="SPF68653.1"/>
    </source>
</evidence>
<accession>A0A375I1F8</accession>
<dbReference type="RefSeq" id="WP_182858636.1">
    <property type="nucleotide sequence ID" value="NZ_OMOH01000005.1"/>
</dbReference>
<dbReference type="EMBL" id="OMOH01000005">
    <property type="protein sequence ID" value="SPF68653.1"/>
    <property type="molecule type" value="Genomic_DNA"/>
</dbReference>
<evidence type="ECO:0000259" key="1">
    <source>
        <dbReference type="Pfam" id="PF14423"/>
    </source>
</evidence>
<evidence type="ECO:0000313" key="3">
    <source>
        <dbReference type="Proteomes" id="UP000265962"/>
    </source>
</evidence>
<dbReference type="Proteomes" id="UP000265962">
    <property type="component" value="Unassembled WGS sequence"/>
</dbReference>
<dbReference type="InterPro" id="IPR025675">
    <property type="entry name" value="Imm5"/>
</dbReference>
<name>A0A375I1F8_9ACTN</name>